<dbReference type="InterPro" id="IPR043026">
    <property type="entry name" value="Orbi_VP4_C"/>
</dbReference>
<protein>
    <recommendedName>
        <fullName evidence="4">Core protein VP4</fullName>
    </recommendedName>
</protein>
<comment type="similarity">
    <text evidence="3">Belongs to the orbivirus VP4 family.</text>
</comment>
<gene>
    <name evidence="8" type="ORF">CGLV_VP4</name>
</gene>
<comment type="function">
    <text evidence="1">The VP4 protein is one of the five proteins (with VP1, VP3, VP6 and VP7) which form the inner capsid of the virus.</text>
</comment>
<evidence type="ECO:0000313" key="8">
    <source>
        <dbReference type="EMBL" id="AGZ91933.1"/>
    </source>
</evidence>
<evidence type="ECO:0000313" key="9">
    <source>
        <dbReference type="Proteomes" id="UP000128759"/>
    </source>
</evidence>
<keyword evidence="5" id="KW-0167">Capsid protein</keyword>
<dbReference type="Proteomes" id="UP000128759">
    <property type="component" value="Genome"/>
</dbReference>
<evidence type="ECO:0000256" key="4">
    <source>
        <dbReference type="ARBA" id="ARBA00021787"/>
    </source>
</evidence>
<accession>U5YL89</accession>
<name>U5YL89_9REOV</name>
<organism evidence="8 9">
    <name type="scientific">Changuinola virus</name>
    <dbReference type="NCBI Taxonomy" id="40052"/>
    <lineage>
        <taxon>Viruses</taxon>
        <taxon>Riboviria</taxon>
        <taxon>Orthornavirae</taxon>
        <taxon>Duplornaviricota</taxon>
        <taxon>Resentoviricetes</taxon>
        <taxon>Reovirales</taxon>
        <taxon>Sedoreoviridae</taxon>
        <taxon>Orbivirus</taxon>
        <taxon>Orbivirus changuinolaense</taxon>
    </lineage>
</organism>
<dbReference type="GO" id="GO:0039624">
    <property type="term" value="C:viral outer capsid"/>
    <property type="evidence" value="ECO:0007669"/>
    <property type="project" value="UniProtKB-KW"/>
</dbReference>
<evidence type="ECO:0000256" key="6">
    <source>
        <dbReference type="ARBA" id="ARBA00022770"/>
    </source>
</evidence>
<dbReference type="InterPro" id="IPR029063">
    <property type="entry name" value="SAM-dependent_MTases_sf"/>
</dbReference>
<comment type="subcellular location">
    <subcellularLocation>
        <location evidence="2">Virion</location>
    </subcellularLocation>
</comment>
<evidence type="ECO:0000256" key="1">
    <source>
        <dbReference type="ARBA" id="ARBA00002541"/>
    </source>
</evidence>
<reference evidence="8 9" key="1">
    <citation type="journal article" date="2014" name="J. Gen. Virol.">
        <title>Genetic and biological characterization of selected Changuinola viruses (Reoviridae, Orbivirus) from Brazil.</title>
        <authorList>
            <person name="Silva S.P."/>
            <person name="Dilcher M."/>
            <person name="Weber F."/>
            <person name="Hufert F.T."/>
            <person name="Weidmann M."/>
            <person name="Cardoso J.F."/>
            <person name="Carvalho V.L."/>
            <person name="Chiang J.O."/>
            <person name="Martins L.C."/>
            <person name="Lima C.P."/>
            <person name="Da Silva D.E."/>
            <person name="Vianez-Junior J.L."/>
            <person name="Popov V.L."/>
            <person name="Travassos da Rosa A.P."/>
            <person name="Tesh R.B."/>
            <person name="Vasconcelos P.F."/>
            <person name="Nunes M.R."/>
        </authorList>
    </citation>
    <scope>NUCLEOTIDE SEQUENCE [LARGE SCALE GENOMIC DNA]</scope>
    <source>
        <strain evidence="8">CGLV/BE AR 478620</strain>
    </source>
</reference>
<dbReference type="InterPro" id="IPR007753">
    <property type="entry name" value="Orbi_VP4"/>
</dbReference>
<evidence type="ECO:0000256" key="2">
    <source>
        <dbReference type="ARBA" id="ARBA00004328"/>
    </source>
</evidence>
<evidence type="ECO:0000256" key="3">
    <source>
        <dbReference type="ARBA" id="ARBA00009708"/>
    </source>
</evidence>
<keyword evidence="6" id="KW-1152">Outer capsid protein</keyword>
<keyword evidence="7" id="KW-0946">Virion</keyword>
<dbReference type="CDD" id="cd20758">
    <property type="entry name" value="capping_2-OMTase_Orbivirus"/>
    <property type="match status" value="1"/>
</dbReference>
<dbReference type="Gene3D" id="3.40.50.150">
    <property type="entry name" value="Vaccinia Virus protein VP39"/>
    <property type="match status" value="1"/>
</dbReference>
<evidence type="ECO:0000256" key="5">
    <source>
        <dbReference type="ARBA" id="ARBA00022561"/>
    </source>
</evidence>
<dbReference type="EMBL" id="KF690624">
    <property type="protein sequence ID" value="AGZ91933.1"/>
    <property type="molecule type" value="Genomic_RNA"/>
</dbReference>
<proteinExistence type="inferred from homology"/>
<dbReference type="OrthoDB" id="2636at10239"/>
<evidence type="ECO:0000256" key="7">
    <source>
        <dbReference type="ARBA" id="ARBA00022844"/>
    </source>
</evidence>
<dbReference type="Pfam" id="PF05059">
    <property type="entry name" value="Orbi_VP4"/>
    <property type="match status" value="1"/>
</dbReference>
<sequence>MPEPHAVIYLTNELVQVILKSFLPKWKLTGSETLNDLWLQNGLYYYDVYAHGDISKWSYRQLRAHGFIFVSTRKRLPLSDGEVEVDIHLNHNFIHATTKELETEIGKRRLKLRKGFGDILRKYALMVSRNLNGSEAETLNDADFKIHKVKGLPEMPPHYGQIEKISYRKDGATDEKLVSMLDFMIYSAEEVHYVGSGDLRTLLKFKKRSEKRFNQVEWHLYDKIVPNIILPNIKIHNEFVLKSSDIMRNIDVSKKVERVLIWDVSTDRMGLSDEEWDSQRSREDRLGEIIATELEGLFSLALIKHRIPTTIESYKCITSILVPQPGAPHDMFELRNLIKLSGFSWVNREHIPNYQYKNIYSEKSRKLVTDFHGKDRGKELKKRLFEFLHIERENGLHSKNEESRSDLFYLTNKMNQNDRKLIDDVVKNSMISTLWVSKKELFDYDDFFFERNVVMLKYSSRERRVLDGNGAVLFLLWTYPHIFQRNHHYDPSWAMNFAVIMRECVPEPPVPDVSLCRFIGLRAESSQLRLNNPHTHMTSDAVKELGLDLSGHLYVTLMCNGYTTDLYWWFKMILQWSSQDRDKKLYDLKISKAAIIEWKEENANKPWHVKNDLIAALKELMYQKEELGSLALSWIELLRMT</sequence>
<dbReference type="Gene3D" id="1.20.1280.200">
    <property type="entry name" value="Orbivirus VP4 core protein, C-terminal domain"/>
    <property type="match status" value="1"/>
</dbReference>